<proteinExistence type="predicted"/>
<evidence type="ECO:0000313" key="2">
    <source>
        <dbReference type="WBParaSite" id="SSTP_0001234000.1"/>
    </source>
</evidence>
<accession>A0A0K0ESB1</accession>
<dbReference type="AlphaFoldDB" id="A0A0K0ESB1"/>
<protein>
    <submittedName>
        <fullName evidence="3">ELYS-like domain-containing protein</fullName>
    </submittedName>
    <submittedName>
        <fullName evidence="2">TIMELESS_C domain-containing protein</fullName>
    </submittedName>
</protein>
<reference evidence="2" key="1">
    <citation type="submission" date="2015-08" db="UniProtKB">
        <authorList>
            <consortium name="WormBaseParasite"/>
        </authorList>
    </citation>
    <scope>IDENTIFICATION</scope>
</reference>
<keyword evidence="1" id="KW-1185">Reference proteome</keyword>
<sequence length="923" mass="108417">MLEEWYSFDYLFKNYTSMPKDKRLGYGRILAAYYINLELALPLENLPSLLSWNDKVLEGTKSGILEIIDRKMFVNVLSLGYEPGVAVIILLKEGNHLEAMYFLSHFMDIRSDLIVRLLLDSYNISKKALPENFFTTRLYYLIDICMENYKIIQNINNKNNDVKMKIKNDAIKFSKAILEIEKVFNNNIILSTLVCSFKNFEKYVKFYNSTKSIWNFCESLELEDINQLNLKLYFIFNIFINLSFECHKLHEFLDILEVYFKLQSSIIKEPFVENIEEKDKFKIDYSVLEKAFFSNKIISIFLDIFLLLVKMEYTQNFKEKYENSNENESKMLLKEIYKLFGEKDSNINCLKFAIQNSKTFCEKAFIVLKACKNIGKEKVFSNDNNHKYYEKKMSINEEKKIFGDINIFNRYKEKIKSMNYLKDNNCSVKLLQFSKNLGIYNLYDNIIDNDKIYKRMYFISKIWTSFPLVSSGLIPLKINLKPKLFINLSIPNNVLYEEDIINALNISTDFKHHNILIDKIIKTLDLVRKTVEEVENINEVEKNVLMVRYNNNYKDDKIVSKINNYVIEDAAMMINKAKSMAKKSVAKEMNARKDIKKEKDLEKSFKSKILEITVSKNDVFPKNNDEIINNMDKEKIILEEFTNSDKNNISFSQYNKKNINEIKSEKKIIDNLNLLHINKQKHTISSSNSSSISYNENKLSTCRMKRRVKRIRKNNLNKQNNFLYMSSHKFHQQKNQETSTLSISSLSSIEKKNETELIYPSDVSLNIGPTDVINENLDKPSSVARLDLRCLVSPLPEKKEMDKKIISENTKDSFCQTTIFSPLDSFSKNIKYEFIDTYKEISSISTRSENNRKNLPSSIITTNIPDWLCMLPLDSTRNLYSTRVLTIKDRNLLKEIKNKGVKYGLKKRKEFDSGFNDDIYDNF</sequence>
<name>A0A0K0ESB1_STRER</name>
<organism evidence="2">
    <name type="scientific">Strongyloides stercoralis</name>
    <name type="common">Threadworm</name>
    <dbReference type="NCBI Taxonomy" id="6248"/>
    <lineage>
        <taxon>Eukaryota</taxon>
        <taxon>Metazoa</taxon>
        <taxon>Ecdysozoa</taxon>
        <taxon>Nematoda</taxon>
        <taxon>Chromadorea</taxon>
        <taxon>Rhabditida</taxon>
        <taxon>Tylenchina</taxon>
        <taxon>Panagrolaimomorpha</taxon>
        <taxon>Strongyloidoidea</taxon>
        <taxon>Strongyloididae</taxon>
        <taxon>Strongyloides</taxon>
    </lineage>
</organism>
<evidence type="ECO:0000313" key="1">
    <source>
        <dbReference type="Proteomes" id="UP000035681"/>
    </source>
</evidence>
<dbReference type="Proteomes" id="UP000035681">
    <property type="component" value="Unplaced"/>
</dbReference>
<dbReference type="WBParaSite" id="TCONS_00016751.p1">
    <property type="protein sequence ID" value="TCONS_00016751.p1"/>
    <property type="gene ID" value="XLOC_011404"/>
</dbReference>
<evidence type="ECO:0000313" key="3">
    <source>
        <dbReference type="WBParaSite" id="TCONS_00016751.p1"/>
    </source>
</evidence>
<dbReference type="WBParaSite" id="SSTP_0001234000.1">
    <property type="protein sequence ID" value="SSTP_0001234000.1"/>
    <property type="gene ID" value="SSTP_0001234000"/>
</dbReference>